<proteinExistence type="predicted"/>
<protein>
    <recommendedName>
        <fullName evidence="1">Methyltransferase type 11 domain-containing protein</fullName>
    </recommendedName>
</protein>
<evidence type="ECO:0000313" key="3">
    <source>
        <dbReference type="Proteomes" id="UP000632535"/>
    </source>
</evidence>
<dbReference type="SUPFAM" id="SSF53335">
    <property type="entry name" value="S-adenosyl-L-methionine-dependent methyltransferases"/>
    <property type="match status" value="1"/>
</dbReference>
<dbReference type="Proteomes" id="UP000632535">
    <property type="component" value="Unassembled WGS sequence"/>
</dbReference>
<name>A0ABQ2BAM0_9MICO</name>
<feature type="domain" description="Methyltransferase type 11" evidence="1">
    <location>
        <begin position="49"/>
        <end position="125"/>
    </location>
</feature>
<dbReference type="RefSeq" id="WP_188524469.1">
    <property type="nucleotide sequence ID" value="NZ_BMDG01000010.1"/>
</dbReference>
<gene>
    <name evidence="2" type="ORF">GCM10007368_29390</name>
</gene>
<keyword evidence="3" id="KW-1185">Reference proteome</keyword>
<sequence length="262" mass="27850">MTPSARTPDGSAGDADYATIGGGYTRYRQPEPAFEAAIAAALGDAAAVLNVGAGAGSYEPRDRTVTAVEPSASMRAQRPPDLVPAVDATAEALPFGDDAFDAAMTTFSVHQWADLEGGLRELRRVAAGPVVVMTCDPALLDRFWLHEYAPEVIATEAARYPSLDRVAAGLGGRVEVIGLPVPLGCVDRFGEAYYGRPEGLLDPEARRANSAWSFVGPAVQERFTDRLGGDLASGEWDRRYGHLRTQPTFDGSLVLVVSRPSD</sequence>
<dbReference type="EMBL" id="BMDG01000010">
    <property type="protein sequence ID" value="GGI10066.1"/>
    <property type="molecule type" value="Genomic_DNA"/>
</dbReference>
<evidence type="ECO:0000313" key="2">
    <source>
        <dbReference type="EMBL" id="GGI10066.1"/>
    </source>
</evidence>
<accession>A0ABQ2BAM0</accession>
<evidence type="ECO:0000259" key="1">
    <source>
        <dbReference type="Pfam" id="PF08241"/>
    </source>
</evidence>
<comment type="caution">
    <text evidence="2">The sequence shown here is derived from an EMBL/GenBank/DDBJ whole genome shotgun (WGS) entry which is preliminary data.</text>
</comment>
<dbReference type="Gene3D" id="3.40.50.150">
    <property type="entry name" value="Vaccinia Virus protein VP39"/>
    <property type="match status" value="1"/>
</dbReference>
<organism evidence="2 3">
    <name type="scientific">Isoptericola cucumis</name>
    <dbReference type="NCBI Taxonomy" id="1776856"/>
    <lineage>
        <taxon>Bacteria</taxon>
        <taxon>Bacillati</taxon>
        <taxon>Actinomycetota</taxon>
        <taxon>Actinomycetes</taxon>
        <taxon>Micrococcales</taxon>
        <taxon>Promicromonosporaceae</taxon>
        <taxon>Isoptericola</taxon>
    </lineage>
</organism>
<dbReference type="InterPro" id="IPR029063">
    <property type="entry name" value="SAM-dependent_MTases_sf"/>
</dbReference>
<dbReference type="InterPro" id="IPR013216">
    <property type="entry name" value="Methyltransf_11"/>
</dbReference>
<dbReference type="Pfam" id="PF08241">
    <property type="entry name" value="Methyltransf_11"/>
    <property type="match status" value="1"/>
</dbReference>
<reference evidence="3" key="1">
    <citation type="journal article" date="2019" name="Int. J. Syst. Evol. Microbiol.">
        <title>The Global Catalogue of Microorganisms (GCM) 10K type strain sequencing project: providing services to taxonomists for standard genome sequencing and annotation.</title>
        <authorList>
            <consortium name="The Broad Institute Genomics Platform"/>
            <consortium name="The Broad Institute Genome Sequencing Center for Infectious Disease"/>
            <person name="Wu L."/>
            <person name="Ma J."/>
        </authorList>
    </citation>
    <scope>NUCLEOTIDE SEQUENCE [LARGE SCALE GENOMIC DNA]</scope>
    <source>
        <strain evidence="3">CCM 8653</strain>
    </source>
</reference>